<dbReference type="RefSeq" id="WP_147825124.1">
    <property type="nucleotide sequence ID" value="NZ_BAAARG010000001.1"/>
</dbReference>
<reference evidence="1 2" key="1">
    <citation type="submission" date="2019-08" db="EMBL/GenBank/DDBJ databases">
        <authorList>
            <person name="Dong K."/>
        </authorList>
    </citation>
    <scope>NUCLEOTIDE SEQUENCE [LARGE SCALE GENOMIC DNA]</scope>
    <source>
        <strain evidence="1 2">M4-8</strain>
    </source>
</reference>
<organism evidence="1 2">
    <name type="scientific">Microbacterium mitrae</name>
    <dbReference type="NCBI Taxonomy" id="664640"/>
    <lineage>
        <taxon>Bacteria</taxon>
        <taxon>Bacillati</taxon>
        <taxon>Actinomycetota</taxon>
        <taxon>Actinomycetes</taxon>
        <taxon>Micrococcales</taxon>
        <taxon>Microbacteriaceae</taxon>
        <taxon>Microbacterium</taxon>
    </lineage>
</organism>
<dbReference type="Proteomes" id="UP000321196">
    <property type="component" value="Unassembled WGS sequence"/>
</dbReference>
<evidence type="ECO:0000313" key="1">
    <source>
        <dbReference type="EMBL" id="TXK06319.1"/>
    </source>
</evidence>
<evidence type="ECO:0008006" key="3">
    <source>
        <dbReference type="Google" id="ProtNLM"/>
    </source>
</evidence>
<dbReference type="SUPFAM" id="SSF53474">
    <property type="entry name" value="alpha/beta-Hydrolases"/>
    <property type="match status" value="1"/>
</dbReference>
<evidence type="ECO:0000313" key="2">
    <source>
        <dbReference type="Proteomes" id="UP000321196"/>
    </source>
</evidence>
<keyword evidence="2" id="KW-1185">Reference proteome</keyword>
<sequence>MSSAGAIAASLRSETWASGAPRSGGDPCASIPGFFGMALQYIQPLNDWFDDLLGDPAAVAGFAAGWRSVEANARAVGNKLEGDKAKLAELDGKSIRKLRERYDDLEPIVTDTAEWSGAAAAALQLASTIVTAVRQFICDFLIQLDRFWDELFSWSWNPLDKLDDLEKFADAAFDLVQSGRRLIETMFNALEQLGTLLQKLAPLVMEAAEKIRLILAGIISHVPLLGGSISDMLQRDPDVEELDPASLSREGADAYQDMMDRGEISSLTDLLEQNGLIDQISGGESTAISVQTIRRPDGSVYYLVNLPSTLDWAGLGLHPGFDGGPINDWDGNVAQVLLDNPILRTQYERAVMEAMRDAGVPAGADVVWSGFSQGGIMAGNMGSDSSHGYNTVGIVTNGSPIDHFDIPNHIPVLQVQHALDPVPALDGQYVPDYGPNVDWVYGNVVTADGVGFAPHNAGTYTDTLQDYIDNGGQFHNDWSFLNGSIEETYVGHTGEGNHTQPTRK</sequence>
<dbReference type="OrthoDB" id="5095936at2"/>
<comment type="caution">
    <text evidence="1">The sequence shown here is derived from an EMBL/GenBank/DDBJ whole genome shotgun (WGS) entry which is preliminary data.</text>
</comment>
<dbReference type="InterPro" id="IPR029058">
    <property type="entry name" value="AB_hydrolase_fold"/>
</dbReference>
<gene>
    <name evidence="1" type="ORF">FVP60_05000</name>
</gene>
<name>A0A5C8HSM3_9MICO</name>
<protein>
    <recommendedName>
        <fullName evidence="3">WXG100 family type VII secretion target</fullName>
    </recommendedName>
</protein>
<proteinExistence type="predicted"/>
<accession>A0A5C8HSM3</accession>
<dbReference type="EMBL" id="VRSW01000001">
    <property type="protein sequence ID" value="TXK06319.1"/>
    <property type="molecule type" value="Genomic_DNA"/>
</dbReference>
<dbReference type="AlphaFoldDB" id="A0A5C8HSM3"/>